<dbReference type="Gene3D" id="3.30.1490.120">
    <property type="entry name" value="RNA polymerase Rpb7-like, N-terminal domain"/>
    <property type="match status" value="1"/>
</dbReference>
<accession>A0A9Y3QP53</accession>
<dbReference type="InterPro" id="IPR005576">
    <property type="entry name" value="Rpb7-like_N"/>
</dbReference>
<dbReference type="CDD" id="cd04462">
    <property type="entry name" value="S1_RNAPII_Rpb7"/>
    <property type="match status" value="1"/>
</dbReference>
<comment type="similarity">
    <text evidence="2">Belongs to the eukaryotic RPB7/RPC8 RNA polymerase subunit family.</text>
</comment>
<keyword evidence="8" id="KW-1185">Reference proteome</keyword>
<dbReference type="InterPro" id="IPR012340">
    <property type="entry name" value="NA-bd_OB-fold"/>
</dbReference>
<dbReference type="InterPro" id="IPR036898">
    <property type="entry name" value="RNA_pol_Rpb7-like_N_sf"/>
</dbReference>
<evidence type="ECO:0000259" key="7">
    <source>
        <dbReference type="SMART" id="SM00316"/>
    </source>
</evidence>
<dbReference type="PANTHER" id="PTHR12709:SF4">
    <property type="entry name" value="DNA-DIRECTED RNA POLYMERASE II SUBUNIT RPB7"/>
    <property type="match status" value="1"/>
</dbReference>
<dbReference type="CTD" id="5436"/>
<dbReference type="InterPro" id="IPR003029">
    <property type="entry name" value="S1_domain"/>
</dbReference>
<evidence type="ECO:0000256" key="2">
    <source>
        <dbReference type="ARBA" id="ARBA00009307"/>
    </source>
</evidence>
<evidence type="ECO:0000313" key="8">
    <source>
        <dbReference type="Proteomes" id="UP000695023"/>
    </source>
</evidence>
<protein>
    <recommendedName>
        <fullName evidence="6">DNA-directed RNA polymerase subunit</fullName>
    </recommendedName>
</protein>
<dbReference type="SUPFAM" id="SSF50249">
    <property type="entry name" value="Nucleic acid-binding proteins"/>
    <property type="match status" value="1"/>
</dbReference>
<dbReference type="CDD" id="cd04329">
    <property type="entry name" value="RNAP_II_Rpb7_N"/>
    <property type="match status" value="1"/>
</dbReference>
<gene>
    <name evidence="9" type="primary">polr2g</name>
</gene>
<dbReference type="GeneID" id="102214374"/>
<dbReference type="GO" id="GO:0045948">
    <property type="term" value="P:positive regulation of translational initiation"/>
    <property type="evidence" value="ECO:0007669"/>
    <property type="project" value="TreeGrafter"/>
</dbReference>
<dbReference type="GO" id="GO:0000932">
    <property type="term" value="C:P-body"/>
    <property type="evidence" value="ECO:0007669"/>
    <property type="project" value="TreeGrafter"/>
</dbReference>
<keyword evidence="5 6" id="KW-0539">Nucleus</keyword>
<dbReference type="AlphaFoldDB" id="A0A9Y3QP53"/>
<dbReference type="GO" id="GO:0031369">
    <property type="term" value="F:translation initiation factor binding"/>
    <property type="evidence" value="ECO:0007669"/>
    <property type="project" value="TreeGrafter"/>
</dbReference>
<sequence>MSDVNSLVENKPIKTQYGGTPAARPHPHALVLLTDRGQSDWIEKISLEHEILLHPRYFGPNLLNTVKQKLFTEVEGTCTGKHGFVIAVTTIDNIGAGVIQPGRGFVLYPVKYKAIVFRPFKGEVVDAVVTQVNKVGLFTEIGPMSCFISRHSIPIEMDFDPNSNPPCYKTVDEDIVIQQDDEIRLKIVGTRVDKNDIFAIGSLMDDYLGLVS</sequence>
<dbReference type="Pfam" id="PF00575">
    <property type="entry name" value="S1"/>
    <property type="match status" value="1"/>
</dbReference>
<dbReference type="GO" id="GO:0060213">
    <property type="term" value="P:positive regulation of nuclear-transcribed mRNA poly(A) tail shortening"/>
    <property type="evidence" value="ECO:0007669"/>
    <property type="project" value="TreeGrafter"/>
</dbReference>
<dbReference type="GO" id="GO:0006367">
    <property type="term" value="P:transcription initiation at RNA polymerase II promoter"/>
    <property type="evidence" value="ECO:0007669"/>
    <property type="project" value="TreeGrafter"/>
</dbReference>
<comment type="function">
    <text evidence="6">DNA-dependent RNA polymerase which catalyzes the transcription of DNA into RNA using the four ribonucleoside triphosphates as substrates.</text>
</comment>
<evidence type="ECO:0000256" key="1">
    <source>
        <dbReference type="ARBA" id="ARBA00004123"/>
    </source>
</evidence>
<dbReference type="FunFam" id="2.40.50.140:FF:000043">
    <property type="entry name" value="DNA-directed RNA polymerase II subunit RPB7"/>
    <property type="match status" value="1"/>
</dbReference>
<keyword evidence="3 6" id="KW-0240">DNA-directed RNA polymerase</keyword>
<dbReference type="Proteomes" id="UP000695023">
    <property type="component" value="Unplaced"/>
</dbReference>
<feature type="domain" description="S1 motif" evidence="7">
    <location>
        <begin position="120"/>
        <end position="202"/>
    </location>
</feature>
<evidence type="ECO:0000256" key="6">
    <source>
        <dbReference type="RuleBase" id="RU369086"/>
    </source>
</evidence>
<keyword evidence="4 6" id="KW-0804">Transcription</keyword>
<dbReference type="GO" id="GO:0003727">
    <property type="term" value="F:single-stranded RNA binding"/>
    <property type="evidence" value="ECO:0007669"/>
    <property type="project" value="TreeGrafter"/>
</dbReference>
<reference evidence="9" key="1">
    <citation type="submission" date="2025-08" db="UniProtKB">
        <authorList>
            <consortium name="RefSeq"/>
        </authorList>
    </citation>
    <scope>IDENTIFICATION</scope>
</reference>
<evidence type="ECO:0000256" key="3">
    <source>
        <dbReference type="ARBA" id="ARBA00022478"/>
    </source>
</evidence>
<dbReference type="GO" id="GO:0003697">
    <property type="term" value="F:single-stranded DNA binding"/>
    <property type="evidence" value="ECO:0007669"/>
    <property type="project" value="TreeGrafter"/>
</dbReference>
<proteinExistence type="inferred from homology"/>
<dbReference type="FunFam" id="3.30.1490.120:FF:000001">
    <property type="entry name" value="DNA-directed RNA polymerase II subunit RPB7"/>
    <property type="match status" value="1"/>
</dbReference>
<comment type="subcellular location">
    <subcellularLocation>
        <location evidence="1 6">Nucleus</location>
    </subcellularLocation>
</comment>
<dbReference type="SUPFAM" id="SSF88798">
    <property type="entry name" value="N-terminal, heterodimerisation domain of RBP7 (RpoE)"/>
    <property type="match status" value="1"/>
</dbReference>
<dbReference type="Gene3D" id="2.40.50.140">
    <property type="entry name" value="Nucleic acid-binding proteins"/>
    <property type="match status" value="1"/>
</dbReference>
<evidence type="ECO:0000313" key="9">
    <source>
        <dbReference type="RefSeq" id="XP_005723184.1"/>
    </source>
</evidence>
<dbReference type="GO" id="GO:0005665">
    <property type="term" value="C:RNA polymerase II, core complex"/>
    <property type="evidence" value="ECO:0007669"/>
    <property type="project" value="TreeGrafter"/>
</dbReference>
<dbReference type="InterPro" id="IPR045113">
    <property type="entry name" value="Rpb7-like"/>
</dbReference>
<evidence type="ECO:0000256" key="4">
    <source>
        <dbReference type="ARBA" id="ARBA00023163"/>
    </source>
</evidence>
<dbReference type="PANTHER" id="PTHR12709">
    <property type="entry name" value="DNA-DIRECTED RNA POLYMERASE II, III"/>
    <property type="match status" value="1"/>
</dbReference>
<dbReference type="SMART" id="SM00316">
    <property type="entry name" value="S1"/>
    <property type="match status" value="1"/>
</dbReference>
<organism evidence="8 9">
    <name type="scientific">Pundamilia nyererei</name>
    <dbReference type="NCBI Taxonomy" id="303518"/>
    <lineage>
        <taxon>Eukaryota</taxon>
        <taxon>Metazoa</taxon>
        <taxon>Chordata</taxon>
        <taxon>Craniata</taxon>
        <taxon>Vertebrata</taxon>
        <taxon>Euteleostomi</taxon>
        <taxon>Actinopterygii</taxon>
        <taxon>Neopterygii</taxon>
        <taxon>Teleostei</taxon>
        <taxon>Neoteleostei</taxon>
        <taxon>Acanthomorphata</taxon>
        <taxon>Ovalentaria</taxon>
        <taxon>Cichlomorphae</taxon>
        <taxon>Cichliformes</taxon>
        <taxon>Cichlidae</taxon>
        <taxon>African cichlids</taxon>
        <taxon>Pseudocrenilabrinae</taxon>
        <taxon>Haplochromini</taxon>
        <taxon>Pundamilia</taxon>
    </lineage>
</organism>
<evidence type="ECO:0000256" key="5">
    <source>
        <dbReference type="ARBA" id="ARBA00023242"/>
    </source>
</evidence>
<dbReference type="Pfam" id="PF03876">
    <property type="entry name" value="SHS2_Rpb7-N"/>
    <property type="match status" value="1"/>
</dbReference>
<name>A0A9Y3QP53_9CICH</name>
<dbReference type="RefSeq" id="XP_005723184.1">
    <property type="nucleotide sequence ID" value="XM_005723127.2"/>
</dbReference>